<feature type="transmembrane region" description="Helical" evidence="5">
    <location>
        <begin position="71"/>
        <end position="90"/>
    </location>
</feature>
<evidence type="ECO:0000256" key="2">
    <source>
        <dbReference type="ARBA" id="ARBA00022692"/>
    </source>
</evidence>
<dbReference type="InterPro" id="IPR051598">
    <property type="entry name" value="TSUP/Inactive_protease-like"/>
</dbReference>
<feature type="transmembrane region" description="Helical" evidence="5">
    <location>
        <begin position="96"/>
        <end position="114"/>
    </location>
</feature>
<gene>
    <name evidence="6" type="ORF">V7x_09930</name>
</gene>
<keyword evidence="4 5" id="KW-0472">Membrane</keyword>
<dbReference type="RefSeq" id="WP_146411479.1">
    <property type="nucleotide sequence ID" value="NZ_SJPZ01000001.1"/>
</dbReference>
<evidence type="ECO:0000256" key="4">
    <source>
        <dbReference type="ARBA" id="ARBA00023136"/>
    </source>
</evidence>
<name>A0A5C6FT03_9PLAN</name>
<keyword evidence="2 5" id="KW-0812">Transmembrane</keyword>
<reference evidence="6 7" key="1">
    <citation type="submission" date="2019-02" db="EMBL/GenBank/DDBJ databases">
        <title>Deep-cultivation of Planctomycetes and their phenomic and genomic characterization uncovers novel biology.</title>
        <authorList>
            <person name="Wiegand S."/>
            <person name="Jogler M."/>
            <person name="Boedeker C."/>
            <person name="Pinto D."/>
            <person name="Vollmers J."/>
            <person name="Rivas-Marin E."/>
            <person name="Kohn T."/>
            <person name="Peeters S.H."/>
            <person name="Heuer A."/>
            <person name="Rast P."/>
            <person name="Oberbeckmann S."/>
            <person name="Bunk B."/>
            <person name="Jeske O."/>
            <person name="Meyerdierks A."/>
            <person name="Storesund J.E."/>
            <person name="Kallscheuer N."/>
            <person name="Luecker S."/>
            <person name="Lage O.M."/>
            <person name="Pohl T."/>
            <person name="Merkel B.J."/>
            <person name="Hornburger P."/>
            <person name="Mueller R.-W."/>
            <person name="Bruemmer F."/>
            <person name="Labrenz M."/>
            <person name="Spormann A.M."/>
            <person name="Op Den Camp H."/>
            <person name="Overmann J."/>
            <person name="Amann R."/>
            <person name="Jetten M.S.M."/>
            <person name="Mascher T."/>
            <person name="Medema M.H."/>
            <person name="Devos D.P."/>
            <person name="Kaster A.-K."/>
            <person name="Ovreas L."/>
            <person name="Rohde M."/>
            <person name="Galperin M.Y."/>
            <person name="Jogler C."/>
        </authorList>
    </citation>
    <scope>NUCLEOTIDE SEQUENCE [LARGE SCALE GENOMIC DNA]</scope>
    <source>
        <strain evidence="6 7">V7</strain>
    </source>
</reference>
<sequence length="278" mass="28514">MDPLAVAFGAIVGLALGLTGGGGGIFAVPLLVYGLSVSPREAVGISLAAVGGTALLGVVQRVARHEVEFRTGILFAVAGMVSAPVGAFVATRLPGGLLLVLFAILMLVVAWQLWHKANHAPDVAPNNCQSEDGETDRRRCQRDADGQLRLTSRCARLLLLIGLMTGFLSGIFGIGGGFVIVPALVLASGMSIHRAVGTSLLVIVLISVSGVTSHLAGGNHISLSITSLFIIGGFAGMWLGGAVGKHLPAASLQKVFAVAIVLVAVFIVSKQIVLQMSL</sequence>
<evidence type="ECO:0000256" key="3">
    <source>
        <dbReference type="ARBA" id="ARBA00022989"/>
    </source>
</evidence>
<dbReference type="Pfam" id="PF01925">
    <property type="entry name" value="TauE"/>
    <property type="match status" value="1"/>
</dbReference>
<comment type="subcellular location">
    <subcellularLocation>
        <location evidence="5">Cell membrane</location>
        <topology evidence="5">Multi-pass membrane protein</topology>
    </subcellularLocation>
    <subcellularLocation>
        <location evidence="1">Membrane</location>
        <topology evidence="1">Multi-pass membrane protein</topology>
    </subcellularLocation>
</comment>
<evidence type="ECO:0000313" key="6">
    <source>
        <dbReference type="EMBL" id="TWU65446.1"/>
    </source>
</evidence>
<dbReference type="Proteomes" id="UP000316476">
    <property type="component" value="Unassembled WGS sequence"/>
</dbReference>
<dbReference type="PANTHER" id="PTHR43701">
    <property type="entry name" value="MEMBRANE TRANSPORTER PROTEIN MJ0441-RELATED"/>
    <property type="match status" value="1"/>
</dbReference>
<dbReference type="AlphaFoldDB" id="A0A5C6FT03"/>
<accession>A0A5C6FT03</accession>
<dbReference type="OrthoDB" id="260143at2"/>
<feature type="transmembrane region" description="Helical" evidence="5">
    <location>
        <begin position="223"/>
        <end position="243"/>
    </location>
</feature>
<comment type="similarity">
    <text evidence="5">Belongs to the 4-toluene sulfonate uptake permease (TSUP) (TC 2.A.102) family.</text>
</comment>
<feature type="transmembrane region" description="Helical" evidence="5">
    <location>
        <begin position="43"/>
        <end position="59"/>
    </location>
</feature>
<dbReference type="GO" id="GO:0005886">
    <property type="term" value="C:plasma membrane"/>
    <property type="evidence" value="ECO:0007669"/>
    <property type="project" value="UniProtKB-SubCell"/>
</dbReference>
<dbReference type="PANTHER" id="PTHR43701:SF2">
    <property type="entry name" value="MEMBRANE TRANSPORTER PROTEIN YJNA-RELATED"/>
    <property type="match status" value="1"/>
</dbReference>
<feature type="transmembrane region" description="Helical" evidence="5">
    <location>
        <begin position="255"/>
        <end position="274"/>
    </location>
</feature>
<comment type="caution">
    <text evidence="6">The sequence shown here is derived from an EMBL/GenBank/DDBJ whole genome shotgun (WGS) entry which is preliminary data.</text>
</comment>
<dbReference type="InterPro" id="IPR002781">
    <property type="entry name" value="TM_pro_TauE-like"/>
</dbReference>
<proteinExistence type="inferred from homology"/>
<keyword evidence="3 5" id="KW-1133">Transmembrane helix</keyword>
<evidence type="ECO:0000256" key="5">
    <source>
        <dbReference type="RuleBase" id="RU363041"/>
    </source>
</evidence>
<dbReference type="EMBL" id="SJPZ01000001">
    <property type="protein sequence ID" value="TWU65446.1"/>
    <property type="molecule type" value="Genomic_DNA"/>
</dbReference>
<protein>
    <recommendedName>
        <fullName evidence="5">Probable membrane transporter protein</fullName>
    </recommendedName>
</protein>
<feature type="transmembrane region" description="Helical" evidence="5">
    <location>
        <begin position="191"/>
        <end position="211"/>
    </location>
</feature>
<evidence type="ECO:0000313" key="7">
    <source>
        <dbReference type="Proteomes" id="UP000316476"/>
    </source>
</evidence>
<keyword evidence="5" id="KW-1003">Cell membrane</keyword>
<evidence type="ECO:0000256" key="1">
    <source>
        <dbReference type="ARBA" id="ARBA00004141"/>
    </source>
</evidence>
<organism evidence="6 7">
    <name type="scientific">Crateriforma conspicua</name>
    <dbReference type="NCBI Taxonomy" id="2527996"/>
    <lineage>
        <taxon>Bacteria</taxon>
        <taxon>Pseudomonadati</taxon>
        <taxon>Planctomycetota</taxon>
        <taxon>Planctomycetia</taxon>
        <taxon>Planctomycetales</taxon>
        <taxon>Planctomycetaceae</taxon>
        <taxon>Crateriforma</taxon>
    </lineage>
</organism>
<feature type="transmembrane region" description="Helical" evidence="5">
    <location>
        <begin position="157"/>
        <end position="185"/>
    </location>
</feature>